<dbReference type="InterPro" id="IPR045010">
    <property type="entry name" value="MDR_fam"/>
</dbReference>
<dbReference type="InterPro" id="IPR036291">
    <property type="entry name" value="NAD(P)-bd_dom_sf"/>
</dbReference>
<dbReference type="SUPFAM" id="SSF50129">
    <property type="entry name" value="GroES-like"/>
    <property type="match status" value="2"/>
</dbReference>
<dbReference type="Pfam" id="PF00107">
    <property type="entry name" value="ADH_zinc_N"/>
    <property type="match status" value="1"/>
</dbReference>
<dbReference type="AlphaFoldDB" id="A0A1R0FC94"/>
<evidence type="ECO:0000259" key="2">
    <source>
        <dbReference type="SMART" id="SM00829"/>
    </source>
</evidence>
<dbReference type="SUPFAM" id="SSF51735">
    <property type="entry name" value="NAD(P)-binding Rossmann-fold domains"/>
    <property type="match status" value="1"/>
</dbReference>
<dbReference type="SMART" id="SM00829">
    <property type="entry name" value="PKS_ER"/>
    <property type="match status" value="1"/>
</dbReference>
<gene>
    <name evidence="3" type="ORF">PEB0149_019780</name>
</gene>
<dbReference type="GO" id="GO:0016628">
    <property type="term" value="F:oxidoreductase activity, acting on the CH-CH group of donors, NAD or NADP as acceptor"/>
    <property type="evidence" value="ECO:0007669"/>
    <property type="project" value="InterPro"/>
</dbReference>
<dbReference type="InterPro" id="IPR013149">
    <property type="entry name" value="ADH-like_C"/>
</dbReference>
<comment type="caution">
    <text evidence="3">The sequence shown here is derived from an EMBL/GenBank/DDBJ whole genome shotgun (WGS) entry which is preliminary data.</text>
</comment>
<proteinExistence type="predicted"/>
<keyword evidence="1" id="KW-0560">Oxidoreductase</keyword>
<dbReference type="CDD" id="cd05288">
    <property type="entry name" value="PGDH"/>
    <property type="match status" value="1"/>
</dbReference>
<dbReference type="Gene3D" id="3.90.180.10">
    <property type="entry name" value="Medium-chain alcohol dehydrogenases, catalytic domain"/>
    <property type="match status" value="1"/>
</dbReference>
<sequence>MEEIRSTQVVLASRPHGVPVKENFAFETVKLPEPKNGEVLIKIIYLSLDPYMRQRMSDAPSYDKPVAIGDVMIGGTVGEVVSSNHKDFKKGDKVLSASGWQSYSIEKGENLKKLDNFDAPLSTALGILGMPGFTAYAGMRNIGKPKKGETVVVAAATGTVGAMVGQLAKIAGAKAVGIAGGPEKCAFGRDVLGFDVMLDHRSTDFAERLAKACPEGIDVYYENVGGKVWDAVFPLLNPFARIPVCGLIAQYNGSNNVKHDVDRLPELMNAILIKSMLVRGFIEREFEQQRPEFIVQAQEWLRQGHLKYREDIIEGLENAPEAFIGLLQGKNFGKVIIRLQ</sequence>
<protein>
    <recommendedName>
        <fullName evidence="2">Enoyl reductase (ER) domain-containing protein</fullName>
    </recommendedName>
</protein>
<evidence type="ECO:0000313" key="4">
    <source>
        <dbReference type="Proteomes" id="UP000187344"/>
    </source>
</evidence>
<dbReference type="FunFam" id="3.40.50.720:FF:000121">
    <property type="entry name" value="Prostaglandin reductase 2"/>
    <property type="match status" value="1"/>
</dbReference>
<dbReference type="EMBL" id="LXYT01000001">
    <property type="protein sequence ID" value="OLY44508.1"/>
    <property type="molecule type" value="Genomic_DNA"/>
</dbReference>
<dbReference type="PANTHER" id="PTHR43205">
    <property type="entry name" value="PROSTAGLANDIN REDUCTASE"/>
    <property type="match status" value="1"/>
</dbReference>
<keyword evidence="4" id="KW-1185">Reference proteome</keyword>
<name>A0A1R0FC94_9HYPH</name>
<dbReference type="PANTHER" id="PTHR43205:SF7">
    <property type="entry name" value="PROSTAGLANDIN REDUCTASE 1"/>
    <property type="match status" value="1"/>
</dbReference>
<evidence type="ECO:0000256" key="1">
    <source>
        <dbReference type="ARBA" id="ARBA00023002"/>
    </source>
</evidence>
<dbReference type="InterPro" id="IPR011032">
    <property type="entry name" value="GroES-like_sf"/>
</dbReference>
<dbReference type="RefSeq" id="WP_075869936.1">
    <property type="nucleotide sequence ID" value="NZ_CALYQA010000005.1"/>
</dbReference>
<dbReference type="Gene3D" id="3.40.50.720">
    <property type="entry name" value="NAD(P)-binding Rossmann-like Domain"/>
    <property type="match status" value="1"/>
</dbReference>
<dbReference type="InterPro" id="IPR020843">
    <property type="entry name" value="ER"/>
</dbReference>
<reference evidence="3 4" key="1">
    <citation type="submission" date="2016-12" db="EMBL/GenBank/DDBJ databases">
        <title>Comparative genomics of Bartonella apis.</title>
        <authorList>
            <person name="Engel P."/>
        </authorList>
    </citation>
    <scope>NUCLEOTIDE SEQUENCE [LARGE SCALE GENOMIC DNA]</scope>
    <source>
        <strain evidence="3 4">PEB0149</strain>
    </source>
</reference>
<dbReference type="OrthoDB" id="9805663at2"/>
<evidence type="ECO:0000313" key="3">
    <source>
        <dbReference type="EMBL" id="OLY44508.1"/>
    </source>
</evidence>
<dbReference type="Proteomes" id="UP000187344">
    <property type="component" value="Unassembled WGS sequence"/>
</dbReference>
<dbReference type="InterPro" id="IPR041694">
    <property type="entry name" value="ADH_N_2"/>
</dbReference>
<feature type="domain" description="Enoyl reductase (ER)" evidence="2">
    <location>
        <begin position="22"/>
        <end position="337"/>
    </location>
</feature>
<organism evidence="3 4">
    <name type="scientific">Bartonella apis</name>
    <dbReference type="NCBI Taxonomy" id="1686310"/>
    <lineage>
        <taxon>Bacteria</taxon>
        <taxon>Pseudomonadati</taxon>
        <taxon>Pseudomonadota</taxon>
        <taxon>Alphaproteobacteria</taxon>
        <taxon>Hyphomicrobiales</taxon>
        <taxon>Bartonellaceae</taxon>
        <taxon>Bartonella</taxon>
    </lineage>
</organism>
<accession>A0A1R0FC94</accession>
<dbReference type="Pfam" id="PF16884">
    <property type="entry name" value="ADH_N_2"/>
    <property type="match status" value="1"/>
</dbReference>